<accession>A0AAW0NWX2</accession>
<protein>
    <recommendedName>
        <fullName evidence="1">Microtubule-associated protein 1B/S N-terminal domain-containing protein</fullName>
    </recommendedName>
</protein>
<dbReference type="InterPro" id="IPR026074">
    <property type="entry name" value="MAP1"/>
</dbReference>
<dbReference type="GO" id="GO:0043025">
    <property type="term" value="C:neuronal cell body"/>
    <property type="evidence" value="ECO:0007669"/>
    <property type="project" value="TreeGrafter"/>
</dbReference>
<dbReference type="Pfam" id="PF23415">
    <property type="entry name" value="MAPB1_N"/>
    <property type="match status" value="1"/>
</dbReference>
<dbReference type="GO" id="GO:0000226">
    <property type="term" value="P:microtubule cytoskeleton organization"/>
    <property type="evidence" value="ECO:0007669"/>
    <property type="project" value="InterPro"/>
</dbReference>
<evidence type="ECO:0000313" key="2">
    <source>
        <dbReference type="EMBL" id="KAK7904022.1"/>
    </source>
</evidence>
<dbReference type="GO" id="GO:0005874">
    <property type="term" value="C:microtubule"/>
    <property type="evidence" value="ECO:0007669"/>
    <property type="project" value="InterPro"/>
</dbReference>
<organism evidence="2 3">
    <name type="scientific">Mugilogobius chulae</name>
    <name type="common">yellowstripe goby</name>
    <dbReference type="NCBI Taxonomy" id="88201"/>
    <lineage>
        <taxon>Eukaryota</taxon>
        <taxon>Metazoa</taxon>
        <taxon>Chordata</taxon>
        <taxon>Craniata</taxon>
        <taxon>Vertebrata</taxon>
        <taxon>Euteleostomi</taxon>
        <taxon>Actinopterygii</taxon>
        <taxon>Neopterygii</taxon>
        <taxon>Teleostei</taxon>
        <taxon>Neoteleostei</taxon>
        <taxon>Acanthomorphata</taxon>
        <taxon>Gobiaria</taxon>
        <taxon>Gobiiformes</taxon>
        <taxon>Gobioidei</taxon>
        <taxon>Gobiidae</taxon>
        <taxon>Gobionellinae</taxon>
        <taxon>Mugilogobius</taxon>
    </lineage>
</organism>
<keyword evidence="3" id="KW-1185">Reference proteome</keyword>
<sequence>MASDRLLLLLEEEREEEIAAKLDFCHHKHSLLIVVGHAVLGYVAQDIERGLRCWDIDLKNCNLNLYLQEFLSHHTASFKGAGQKCLRHSTKTLDIQVLISPTQEQVHSEVSSLLSRDSAHKLLILAGQSLEDSGDLLFHQGLFSAHQLKHILHQQFLGRESSCSNLRLTLSCPNIGHWRQTLLELQCPYTLYINTPEVHPALDAMGDFSALVSNTISPLSPFELLPPPPPWAFSNCPDPAAMSFLRDGATVPSSL</sequence>
<evidence type="ECO:0000259" key="1">
    <source>
        <dbReference type="Pfam" id="PF23415"/>
    </source>
</evidence>
<dbReference type="GO" id="GO:0008017">
    <property type="term" value="F:microtubule binding"/>
    <property type="evidence" value="ECO:0007669"/>
    <property type="project" value="InterPro"/>
</dbReference>
<dbReference type="GO" id="GO:0005829">
    <property type="term" value="C:cytosol"/>
    <property type="evidence" value="ECO:0007669"/>
    <property type="project" value="TreeGrafter"/>
</dbReference>
<dbReference type="GO" id="GO:0007409">
    <property type="term" value="P:axonogenesis"/>
    <property type="evidence" value="ECO:0007669"/>
    <property type="project" value="TreeGrafter"/>
</dbReference>
<feature type="domain" description="Microtubule-associated protein 1B/S N-terminal" evidence="1">
    <location>
        <begin position="31"/>
        <end position="213"/>
    </location>
</feature>
<dbReference type="GO" id="GO:0031114">
    <property type="term" value="P:regulation of microtubule depolymerization"/>
    <property type="evidence" value="ECO:0007669"/>
    <property type="project" value="TreeGrafter"/>
</dbReference>
<name>A0AAW0NWX2_9GOBI</name>
<comment type="caution">
    <text evidence="2">The sequence shown here is derived from an EMBL/GenBank/DDBJ whole genome shotgun (WGS) entry which is preliminary data.</text>
</comment>
<dbReference type="AlphaFoldDB" id="A0AAW0NWX2"/>
<dbReference type="GO" id="GO:0005875">
    <property type="term" value="C:microtubule associated complex"/>
    <property type="evidence" value="ECO:0007669"/>
    <property type="project" value="TreeGrafter"/>
</dbReference>
<dbReference type="PANTHER" id="PTHR13843:SF11">
    <property type="entry name" value="MICROTUBULE-ASSOCIATED PROTEIN 1S"/>
    <property type="match status" value="1"/>
</dbReference>
<dbReference type="GO" id="GO:0003779">
    <property type="term" value="F:actin binding"/>
    <property type="evidence" value="ECO:0007669"/>
    <property type="project" value="TreeGrafter"/>
</dbReference>
<reference evidence="3" key="1">
    <citation type="submission" date="2024-04" db="EMBL/GenBank/DDBJ databases">
        <title>Salinicola lusitanus LLJ914,a marine bacterium isolated from the Okinawa Trough.</title>
        <authorList>
            <person name="Li J."/>
        </authorList>
    </citation>
    <scope>NUCLEOTIDE SEQUENCE [LARGE SCALE GENOMIC DNA]</scope>
</reference>
<dbReference type="GO" id="GO:0045202">
    <property type="term" value="C:synapse"/>
    <property type="evidence" value="ECO:0007669"/>
    <property type="project" value="TreeGrafter"/>
</dbReference>
<gene>
    <name evidence="2" type="ORF">WMY93_016629</name>
</gene>
<dbReference type="EMBL" id="JBBPFD010000012">
    <property type="protein sequence ID" value="KAK7904022.1"/>
    <property type="molecule type" value="Genomic_DNA"/>
</dbReference>
<dbReference type="GO" id="GO:0030425">
    <property type="term" value="C:dendrite"/>
    <property type="evidence" value="ECO:0007669"/>
    <property type="project" value="TreeGrafter"/>
</dbReference>
<dbReference type="Proteomes" id="UP001460270">
    <property type="component" value="Unassembled WGS sequence"/>
</dbReference>
<dbReference type="GO" id="GO:0016358">
    <property type="term" value="P:dendrite development"/>
    <property type="evidence" value="ECO:0007669"/>
    <property type="project" value="TreeGrafter"/>
</dbReference>
<dbReference type="PANTHER" id="PTHR13843">
    <property type="entry name" value="MICROTUBULE-ASSOCIATED PROTEIN"/>
    <property type="match status" value="1"/>
</dbReference>
<dbReference type="InterPro" id="IPR056617">
    <property type="entry name" value="MAP1B/S_N"/>
</dbReference>
<evidence type="ECO:0000313" key="3">
    <source>
        <dbReference type="Proteomes" id="UP001460270"/>
    </source>
</evidence>
<proteinExistence type="predicted"/>